<protein>
    <submittedName>
        <fullName evidence="1">Uncharacterized protein</fullName>
    </submittedName>
</protein>
<dbReference type="EMBL" id="LAPT01000122">
    <property type="protein sequence ID" value="PXF29171.1"/>
    <property type="molecule type" value="Genomic_DNA"/>
</dbReference>
<evidence type="ECO:0000313" key="1">
    <source>
        <dbReference type="EMBL" id="PXF29171.1"/>
    </source>
</evidence>
<name>A0ABX5LR93_9GAMM</name>
<dbReference type="Proteomes" id="UP000248090">
    <property type="component" value="Unassembled WGS sequence"/>
</dbReference>
<keyword evidence="2" id="KW-1185">Reference proteome</keyword>
<organism evidence="1 2">
    <name type="scientific">Pokkaliibacter plantistimulans</name>
    <dbReference type="NCBI Taxonomy" id="1635171"/>
    <lineage>
        <taxon>Bacteria</taxon>
        <taxon>Pseudomonadati</taxon>
        <taxon>Pseudomonadota</taxon>
        <taxon>Gammaproteobacteria</taxon>
        <taxon>Oceanospirillales</taxon>
        <taxon>Balneatrichaceae</taxon>
        <taxon>Pokkaliibacter</taxon>
    </lineage>
</organism>
<comment type="caution">
    <text evidence="1">The sequence shown here is derived from an EMBL/GenBank/DDBJ whole genome shotgun (WGS) entry which is preliminary data.</text>
</comment>
<accession>A0ABX5LR93</accession>
<proteinExistence type="predicted"/>
<gene>
    <name evidence="1" type="ORF">WH50_22055</name>
</gene>
<dbReference type="RefSeq" id="WP_110189414.1">
    <property type="nucleotide sequence ID" value="NZ_CP177354.1"/>
</dbReference>
<evidence type="ECO:0000313" key="2">
    <source>
        <dbReference type="Proteomes" id="UP000248090"/>
    </source>
</evidence>
<sequence>MGSVTFVLPKIAAADLVFDAADTREILAFFWPRQTTAIDHLAITDSVREFAQGLLIVAVDASYAMGYIDILVNVLIKRKPGSSIKSLVTKLVKKNVRHWWKHAQQKDLLDAKVYETVRSAIALKQKTQLDMYLNGLAQVSDSARNTVAFNKSSCSTVWA</sequence>
<reference evidence="1 2" key="1">
    <citation type="submission" date="2015-03" db="EMBL/GenBank/DDBJ databases">
        <authorList>
            <person name="Krishnan R."/>
            <person name="Midha S."/>
            <person name="Patil P.B."/>
            <person name="Rameshkumar N."/>
        </authorList>
    </citation>
    <scope>NUCLEOTIDE SEQUENCE [LARGE SCALE GENOMIC DNA]</scope>
    <source>
        <strain evidence="1 2">L1E11</strain>
    </source>
</reference>